<evidence type="ECO:0000313" key="1">
    <source>
        <dbReference type="EMBL" id="ETJ03030.1"/>
    </source>
</evidence>
<dbReference type="Proteomes" id="UP000018852">
    <property type="component" value="Unassembled WGS sequence"/>
</dbReference>
<organism evidence="1 2">
    <name type="scientific">Actinomyces urogenitalis DORA_12</name>
    <dbReference type="NCBI Taxonomy" id="1403939"/>
    <lineage>
        <taxon>Bacteria</taxon>
        <taxon>Bacillati</taxon>
        <taxon>Actinomycetota</taxon>
        <taxon>Actinomycetes</taxon>
        <taxon>Actinomycetales</taxon>
        <taxon>Actinomycetaceae</taxon>
        <taxon>Actinomyces</taxon>
    </lineage>
</organism>
<comment type="caution">
    <text evidence="1">The sequence shown here is derived from an EMBL/GenBank/DDBJ whole genome shotgun (WGS) entry which is preliminary data.</text>
</comment>
<reference evidence="1 2" key="1">
    <citation type="submission" date="2013-12" db="EMBL/GenBank/DDBJ databases">
        <title>A Varibaculum cambriense genome reconstructed from a premature infant gut community with otherwise low bacterial novelty that shifts toward anaerobic metabolism during the third week of life.</title>
        <authorList>
            <person name="Brown C.T."/>
            <person name="Sharon I."/>
            <person name="Thomas B.C."/>
            <person name="Castelle C.J."/>
            <person name="Morowitz M.J."/>
            <person name="Banfield J.F."/>
        </authorList>
    </citation>
    <scope>NUCLEOTIDE SEQUENCE [LARGE SCALE GENOMIC DNA]</scope>
    <source>
        <strain evidence="2">DORA_12</strain>
    </source>
</reference>
<accession>W1VDX5</accession>
<dbReference type="AlphaFoldDB" id="W1VDX5"/>
<gene>
    <name evidence="1" type="ORF">Q605_AUC00900G0002</name>
</gene>
<proteinExistence type="predicted"/>
<sequence length="21" mass="2097">QPHHGVEAIAGRLVVAGSSVL</sequence>
<protein>
    <submittedName>
        <fullName evidence="1">Uncharacterized protein</fullName>
    </submittedName>
</protein>
<evidence type="ECO:0000313" key="2">
    <source>
        <dbReference type="Proteomes" id="UP000018852"/>
    </source>
</evidence>
<name>W1VDX5_9ACTO</name>
<feature type="non-terminal residue" evidence="1">
    <location>
        <position position="1"/>
    </location>
</feature>
<dbReference type="EMBL" id="AZLV01000900">
    <property type="protein sequence ID" value="ETJ03030.1"/>
    <property type="molecule type" value="Genomic_DNA"/>
</dbReference>